<gene>
    <name evidence="8" type="ORF">ATN88_11205</name>
</gene>
<keyword evidence="2" id="KW-1003">Cell membrane</keyword>
<reference evidence="8 9" key="1">
    <citation type="submission" date="2015-11" db="EMBL/GenBank/DDBJ databases">
        <title>Genomic Taxonomy of the Vibrionaceae.</title>
        <authorList>
            <person name="Gomez-Gil B."/>
            <person name="Enciso-Ibarra J."/>
        </authorList>
    </citation>
    <scope>NUCLEOTIDE SEQUENCE [LARGE SCALE GENOMIC DNA]</scope>
    <source>
        <strain evidence="8 9">CAIM 912</strain>
    </source>
</reference>
<feature type="domain" description="RDD" evidence="7">
    <location>
        <begin position="14"/>
        <end position="150"/>
    </location>
</feature>
<evidence type="ECO:0000256" key="2">
    <source>
        <dbReference type="ARBA" id="ARBA00022475"/>
    </source>
</evidence>
<evidence type="ECO:0000256" key="4">
    <source>
        <dbReference type="ARBA" id="ARBA00022989"/>
    </source>
</evidence>
<keyword evidence="9" id="KW-1185">Reference proteome</keyword>
<dbReference type="PANTHER" id="PTHR36115:SF10">
    <property type="entry name" value="RDD DOMAIN-CONTAINING PROTEIN"/>
    <property type="match status" value="1"/>
</dbReference>
<comment type="caution">
    <text evidence="8">The sequence shown here is derived from an EMBL/GenBank/DDBJ whole genome shotgun (WGS) entry which is preliminary data.</text>
</comment>
<dbReference type="GO" id="GO:0005886">
    <property type="term" value="C:plasma membrane"/>
    <property type="evidence" value="ECO:0007669"/>
    <property type="project" value="UniProtKB-SubCell"/>
</dbReference>
<protein>
    <recommendedName>
        <fullName evidence="7">RDD domain-containing protein</fullName>
    </recommendedName>
</protein>
<accession>A0A135I4K0</accession>
<evidence type="ECO:0000256" key="1">
    <source>
        <dbReference type="ARBA" id="ARBA00004651"/>
    </source>
</evidence>
<dbReference type="OrthoDB" id="9793824at2"/>
<dbReference type="InterPro" id="IPR010432">
    <property type="entry name" value="RDD"/>
</dbReference>
<feature type="transmembrane region" description="Helical" evidence="6">
    <location>
        <begin position="27"/>
        <end position="51"/>
    </location>
</feature>
<dbReference type="PANTHER" id="PTHR36115">
    <property type="entry name" value="PROLINE-RICH ANTIGEN HOMOLOG-RELATED"/>
    <property type="match status" value="1"/>
</dbReference>
<name>A0A135I4K0_9GAMM</name>
<comment type="subcellular location">
    <subcellularLocation>
        <location evidence="1">Cell membrane</location>
        <topology evidence="1">Multi-pass membrane protein</topology>
    </subcellularLocation>
</comment>
<dbReference type="Pfam" id="PF06271">
    <property type="entry name" value="RDD"/>
    <property type="match status" value="1"/>
</dbReference>
<dbReference type="EMBL" id="LNTY01000055">
    <property type="protein sequence ID" value="KXF80363.1"/>
    <property type="molecule type" value="Genomic_DNA"/>
</dbReference>
<proteinExistence type="predicted"/>
<evidence type="ECO:0000256" key="3">
    <source>
        <dbReference type="ARBA" id="ARBA00022692"/>
    </source>
</evidence>
<keyword evidence="3 6" id="KW-0812">Transmembrane</keyword>
<dbReference type="AlphaFoldDB" id="A0A135I4K0"/>
<evidence type="ECO:0000313" key="9">
    <source>
        <dbReference type="Proteomes" id="UP000070529"/>
    </source>
</evidence>
<evidence type="ECO:0000256" key="5">
    <source>
        <dbReference type="ARBA" id="ARBA00023136"/>
    </source>
</evidence>
<sequence length="158" mass="17510">MSQTSTQYSVPKGAGFFRRMGAWLYDFMVLVAIEMLAIGLVVGGFAIAIQFGFSIEGYEDVSDFLTRNPAVSPFFTVYVFAIAAGFYGYFWTRAGQTVGMKAWKLKVISEFGGNVTFTQSLIRMATSCLGVGNLLALFDRNNRAFQDHFSNSQVIKID</sequence>
<dbReference type="STRING" id="294935.ATN88_11205"/>
<evidence type="ECO:0000313" key="8">
    <source>
        <dbReference type="EMBL" id="KXF80363.1"/>
    </source>
</evidence>
<dbReference type="Proteomes" id="UP000070529">
    <property type="component" value="Unassembled WGS sequence"/>
</dbReference>
<evidence type="ECO:0000256" key="6">
    <source>
        <dbReference type="SAM" id="Phobius"/>
    </source>
</evidence>
<keyword evidence="5 6" id="KW-0472">Membrane</keyword>
<dbReference type="InterPro" id="IPR051791">
    <property type="entry name" value="Pra-immunoreactive"/>
</dbReference>
<evidence type="ECO:0000259" key="7">
    <source>
        <dbReference type="Pfam" id="PF06271"/>
    </source>
</evidence>
<keyword evidence="4 6" id="KW-1133">Transmembrane helix</keyword>
<dbReference type="RefSeq" id="WP_067419589.1">
    <property type="nucleotide sequence ID" value="NZ_LNTY01000055.1"/>
</dbReference>
<feature type="transmembrane region" description="Helical" evidence="6">
    <location>
        <begin position="71"/>
        <end position="91"/>
    </location>
</feature>
<organism evidence="8 9">
    <name type="scientific">Enterovibrio coralii</name>
    <dbReference type="NCBI Taxonomy" id="294935"/>
    <lineage>
        <taxon>Bacteria</taxon>
        <taxon>Pseudomonadati</taxon>
        <taxon>Pseudomonadota</taxon>
        <taxon>Gammaproteobacteria</taxon>
        <taxon>Vibrionales</taxon>
        <taxon>Vibrionaceae</taxon>
        <taxon>Enterovibrio</taxon>
    </lineage>
</organism>